<dbReference type="Proteomes" id="UP000230222">
    <property type="component" value="Unassembled WGS sequence"/>
</dbReference>
<dbReference type="EMBL" id="PFEC01000058">
    <property type="protein sequence ID" value="PJE61698.1"/>
    <property type="molecule type" value="Genomic_DNA"/>
</dbReference>
<dbReference type="AlphaFoldDB" id="A0A2M8KP56"/>
<name>A0A2M8KP56_9BACT</name>
<evidence type="ECO:0000313" key="1">
    <source>
        <dbReference type="EMBL" id="PJE61698.1"/>
    </source>
</evidence>
<protein>
    <submittedName>
        <fullName evidence="1">Uncharacterized protein</fullName>
    </submittedName>
</protein>
<gene>
    <name evidence="1" type="ORF">COU87_03220</name>
</gene>
<accession>A0A2M8KP56</accession>
<organism evidence="1 2">
    <name type="scientific">Candidatus Roizmanbacteria bacterium CG10_big_fil_rev_8_21_14_0_10_39_12</name>
    <dbReference type="NCBI Taxonomy" id="1974852"/>
    <lineage>
        <taxon>Bacteria</taxon>
        <taxon>Candidatus Roizmaniibacteriota</taxon>
    </lineage>
</organism>
<comment type="caution">
    <text evidence="1">The sequence shown here is derived from an EMBL/GenBank/DDBJ whole genome shotgun (WGS) entry which is preliminary data.</text>
</comment>
<evidence type="ECO:0000313" key="2">
    <source>
        <dbReference type="Proteomes" id="UP000230222"/>
    </source>
</evidence>
<reference evidence="2" key="1">
    <citation type="submission" date="2017-09" db="EMBL/GenBank/DDBJ databases">
        <title>Depth-based differentiation of microbial function through sediment-hosted aquifers and enrichment of novel symbionts in the deep terrestrial subsurface.</title>
        <authorList>
            <person name="Probst A.J."/>
            <person name="Ladd B."/>
            <person name="Jarett J.K."/>
            <person name="Geller-Mcgrath D.E."/>
            <person name="Sieber C.M.K."/>
            <person name="Emerson J.B."/>
            <person name="Anantharaman K."/>
            <person name="Thomas B.C."/>
            <person name="Malmstrom R."/>
            <person name="Stieglmeier M."/>
            <person name="Klingl A."/>
            <person name="Woyke T."/>
            <person name="Ryan C.M."/>
            <person name="Banfield J.F."/>
        </authorList>
    </citation>
    <scope>NUCLEOTIDE SEQUENCE [LARGE SCALE GENOMIC DNA]</scope>
</reference>
<proteinExistence type="predicted"/>
<sequence>MLVGPEYASLFDHLDLPLVSFETLRDTLGLWTGGKCQENGSHPEEYYLTHAVILGSNQATNLDKHAKILTDTTSDIMRPSTPYHDEKFMKENGARAYKIGIDIRDIMEKRKVKISQWGILLPENIHFSKGTTATISIDTRTGISVGANLWLPPSWDQQEYKLVEGLDRELPTRVYSSMMEVRPPCSTRIYTTMLNVTRK</sequence>